<keyword evidence="3" id="KW-0805">Transcription regulation</keyword>
<dbReference type="CDD" id="cd12148">
    <property type="entry name" value="fungal_TF_MHR"/>
    <property type="match status" value="1"/>
</dbReference>
<reference evidence="7 8" key="1">
    <citation type="submission" date="2016-07" db="EMBL/GenBank/DDBJ databases">
        <title>Pervasive Adenine N6-methylation of Active Genes in Fungi.</title>
        <authorList>
            <consortium name="DOE Joint Genome Institute"/>
            <person name="Mondo S.J."/>
            <person name="Dannebaum R.O."/>
            <person name="Kuo R.C."/>
            <person name="Labutti K."/>
            <person name="Haridas S."/>
            <person name="Kuo A."/>
            <person name="Salamov A."/>
            <person name="Ahrendt S.R."/>
            <person name="Lipzen A."/>
            <person name="Sullivan W."/>
            <person name="Andreopoulos W.B."/>
            <person name="Clum A."/>
            <person name="Lindquist E."/>
            <person name="Daum C."/>
            <person name="Ramamoorthy G.K."/>
            <person name="Gryganskyi A."/>
            <person name="Culley D."/>
            <person name="Magnuson J.K."/>
            <person name="James T.Y."/>
            <person name="O'Malley M.A."/>
            <person name="Stajich J.E."/>
            <person name="Spatafora J.W."/>
            <person name="Visel A."/>
            <person name="Grigoriev I.V."/>
        </authorList>
    </citation>
    <scope>NUCLEOTIDE SEQUENCE [LARGE SCALE GENOMIC DNA]</scope>
    <source>
        <strain evidence="7 8">NRRL 3301</strain>
    </source>
</reference>
<dbReference type="Pfam" id="PF00172">
    <property type="entry name" value="Zn_clus"/>
    <property type="match status" value="1"/>
</dbReference>
<name>A0A1X2G9X4_9FUNG</name>
<dbReference type="EMBL" id="MCGT01000028">
    <property type="protein sequence ID" value="ORX48804.1"/>
    <property type="molecule type" value="Genomic_DNA"/>
</dbReference>
<proteinExistence type="predicted"/>
<evidence type="ECO:0000313" key="7">
    <source>
        <dbReference type="EMBL" id="ORX48804.1"/>
    </source>
</evidence>
<dbReference type="PANTHER" id="PTHR47338">
    <property type="entry name" value="ZN(II)2CYS6 TRANSCRIPTION FACTOR (EUROFUNG)-RELATED"/>
    <property type="match status" value="1"/>
</dbReference>
<evidence type="ECO:0000256" key="5">
    <source>
        <dbReference type="ARBA" id="ARBA00023242"/>
    </source>
</evidence>
<organism evidence="7 8">
    <name type="scientific">Hesseltinella vesiculosa</name>
    <dbReference type="NCBI Taxonomy" id="101127"/>
    <lineage>
        <taxon>Eukaryota</taxon>
        <taxon>Fungi</taxon>
        <taxon>Fungi incertae sedis</taxon>
        <taxon>Mucoromycota</taxon>
        <taxon>Mucoromycotina</taxon>
        <taxon>Mucoromycetes</taxon>
        <taxon>Mucorales</taxon>
        <taxon>Cunninghamellaceae</taxon>
        <taxon>Hesseltinella</taxon>
    </lineage>
</organism>
<protein>
    <recommendedName>
        <fullName evidence="6">Zn(2)-C6 fungal-type domain-containing protein</fullName>
    </recommendedName>
</protein>
<dbReference type="AlphaFoldDB" id="A0A1X2G9X4"/>
<gene>
    <name evidence="7" type="ORF">DM01DRAFT_1338463</name>
</gene>
<keyword evidence="2" id="KW-0479">Metal-binding</keyword>
<dbReference type="PROSITE" id="PS50048">
    <property type="entry name" value="ZN2_CY6_FUNGAL_2"/>
    <property type="match status" value="1"/>
</dbReference>
<keyword evidence="4" id="KW-0804">Transcription</keyword>
<comment type="subcellular location">
    <subcellularLocation>
        <location evidence="1">Nucleus</location>
    </subcellularLocation>
</comment>
<evidence type="ECO:0000256" key="1">
    <source>
        <dbReference type="ARBA" id="ARBA00004123"/>
    </source>
</evidence>
<dbReference type="CDD" id="cd00067">
    <property type="entry name" value="GAL4"/>
    <property type="match status" value="1"/>
</dbReference>
<dbReference type="SUPFAM" id="SSF57701">
    <property type="entry name" value="Zn2/Cys6 DNA-binding domain"/>
    <property type="match status" value="1"/>
</dbReference>
<keyword evidence="8" id="KW-1185">Reference proteome</keyword>
<dbReference type="GO" id="GO:0000981">
    <property type="term" value="F:DNA-binding transcription factor activity, RNA polymerase II-specific"/>
    <property type="evidence" value="ECO:0007669"/>
    <property type="project" value="InterPro"/>
</dbReference>
<evidence type="ECO:0000256" key="4">
    <source>
        <dbReference type="ARBA" id="ARBA00023163"/>
    </source>
</evidence>
<feature type="domain" description="Zn(2)-C6 fungal-type" evidence="6">
    <location>
        <begin position="2"/>
        <end position="32"/>
    </location>
</feature>
<dbReference type="Proteomes" id="UP000242146">
    <property type="component" value="Unassembled WGS sequence"/>
</dbReference>
<dbReference type="Gene3D" id="4.10.240.10">
    <property type="entry name" value="Zn(2)-C6 fungal-type DNA-binding domain"/>
    <property type="match status" value="1"/>
</dbReference>
<accession>A0A1X2G9X4</accession>
<evidence type="ECO:0000256" key="3">
    <source>
        <dbReference type="ARBA" id="ARBA00023015"/>
    </source>
</evidence>
<keyword evidence="5" id="KW-0539">Nucleus</keyword>
<dbReference type="InterPro" id="IPR001138">
    <property type="entry name" value="Zn2Cys6_DnaBD"/>
</dbReference>
<evidence type="ECO:0000256" key="2">
    <source>
        <dbReference type="ARBA" id="ARBA00022723"/>
    </source>
</evidence>
<dbReference type="InterPro" id="IPR050815">
    <property type="entry name" value="TF_fung"/>
</dbReference>
<dbReference type="GO" id="GO:0005634">
    <property type="term" value="C:nucleus"/>
    <property type="evidence" value="ECO:0007669"/>
    <property type="project" value="UniProtKB-SubCell"/>
</dbReference>
<dbReference type="GO" id="GO:0008270">
    <property type="term" value="F:zinc ion binding"/>
    <property type="evidence" value="ECO:0007669"/>
    <property type="project" value="InterPro"/>
</dbReference>
<dbReference type="PANTHER" id="PTHR47338:SF5">
    <property type="entry name" value="ZN(II)2CYS6 TRANSCRIPTION FACTOR (EUROFUNG)"/>
    <property type="match status" value="1"/>
</dbReference>
<dbReference type="InterPro" id="IPR036864">
    <property type="entry name" value="Zn2-C6_fun-type_DNA-bd_sf"/>
</dbReference>
<evidence type="ECO:0000259" key="6">
    <source>
        <dbReference type="PROSITE" id="PS50048"/>
    </source>
</evidence>
<dbReference type="OrthoDB" id="424974at2759"/>
<sequence>MACESCRSRKVYCDLGQPCCAQCSRTKRQCLYLAPTIHVREEDVGKLSTALADLDGSFGHLQQDLTQLMASVHESMTMARATPQPRPIIHKILHLNGEECHLHVTDNGISIEFRTENICFQTLMDMLYASLMIAKPENETLPLDIQQHIRSKAPMTSGSSPTLKLQKVPLYTSPALIFRALYNIGPSLHSATLASGSMTSSTTTQLLDIFLKCYVGHQIVNKPNFRAKFLQDRVPDFLRNAILAWSCRHAAVFHNAFPGLDSDQVGEVYYDMAKDQLTEFMFRHEGDADCVFGLLLLYGYHVGKASPTLSCRLLPGAYVQLGLSMQIALSLKMHAPHPELPVETQETYRRLWSLLYFLDALIGGQTESKASMMIPQNEITVTPQSPLASEDMETSARVQYACWRTEIRRCYRAIYDDMKGSEVALATVLELHKDIERIAYHLDHEVEHLSPGRRHGASFSAEGYYKLRIETHLLKIQLYFPMIQDASFESAEFIDASAICLQSALAMVHLIESDAQSKSPWCLFSVEASWAATAVLKHIGCSGSAEEQQLATASLASLQSILTASPIALHPPMAKLLEYIDRQASKTVNTL</sequence>
<comment type="caution">
    <text evidence="7">The sequence shown here is derived from an EMBL/GenBank/DDBJ whole genome shotgun (WGS) entry which is preliminary data.</text>
</comment>
<dbReference type="PROSITE" id="PS00463">
    <property type="entry name" value="ZN2_CY6_FUNGAL_1"/>
    <property type="match status" value="1"/>
</dbReference>
<evidence type="ECO:0000313" key="8">
    <source>
        <dbReference type="Proteomes" id="UP000242146"/>
    </source>
</evidence>